<feature type="domain" description="C2H2-type" evidence="10">
    <location>
        <begin position="45"/>
        <end position="72"/>
    </location>
</feature>
<gene>
    <name evidence="12" type="primary">LOC103705999</name>
</gene>
<dbReference type="SUPFAM" id="SSF57667">
    <property type="entry name" value="beta-beta-alpha zinc fingers"/>
    <property type="match status" value="1"/>
</dbReference>
<evidence type="ECO:0000256" key="6">
    <source>
        <dbReference type="ARBA" id="ARBA00023015"/>
    </source>
</evidence>
<evidence type="ECO:0000313" key="12">
    <source>
        <dbReference type="RefSeq" id="XP_008788150.2"/>
    </source>
</evidence>
<keyword evidence="8" id="KW-0539">Nucleus</keyword>
<keyword evidence="7" id="KW-0804">Transcription</keyword>
<evidence type="ECO:0000256" key="5">
    <source>
        <dbReference type="ARBA" id="ARBA00022833"/>
    </source>
</evidence>
<comment type="subcellular location">
    <subcellularLocation>
        <location evidence="1">Nucleus</location>
    </subcellularLocation>
</comment>
<reference evidence="11" key="1">
    <citation type="journal article" date="2019" name="Nat. Commun.">
        <title>Genome-wide association mapping of date palm fruit traits.</title>
        <authorList>
            <person name="Hazzouri K.M."/>
            <person name="Gros-Balthazard M."/>
            <person name="Flowers J.M."/>
            <person name="Copetti D."/>
            <person name="Lemansour A."/>
            <person name="Lebrun M."/>
            <person name="Masmoudi K."/>
            <person name="Ferrand S."/>
            <person name="Dhar M.I."/>
            <person name="Fresquez Z.A."/>
            <person name="Rosas U."/>
            <person name="Zhang J."/>
            <person name="Talag J."/>
            <person name="Lee S."/>
            <person name="Kudrna D."/>
            <person name="Powell R.F."/>
            <person name="Leitch I.J."/>
            <person name="Krueger R.R."/>
            <person name="Wing R.A."/>
            <person name="Amiri K.M.A."/>
            <person name="Purugganan M.D."/>
        </authorList>
    </citation>
    <scope>NUCLEOTIDE SEQUENCE [LARGE SCALE GENOMIC DNA]</scope>
    <source>
        <strain evidence="11">cv. Khalas</strain>
    </source>
</reference>
<dbReference type="SMART" id="SM00355">
    <property type="entry name" value="ZnF_C2H2"/>
    <property type="match status" value="2"/>
</dbReference>
<dbReference type="GO" id="GO:0005634">
    <property type="term" value="C:nucleus"/>
    <property type="evidence" value="ECO:0007669"/>
    <property type="project" value="UniProtKB-SubCell"/>
</dbReference>
<keyword evidence="5" id="KW-0862">Zinc</keyword>
<keyword evidence="6" id="KW-0805">Transcription regulation</keyword>
<evidence type="ECO:0000313" key="11">
    <source>
        <dbReference type="Proteomes" id="UP000228380"/>
    </source>
</evidence>
<keyword evidence="3" id="KW-0677">Repeat</keyword>
<dbReference type="InterPro" id="IPR036236">
    <property type="entry name" value="Znf_C2H2_sf"/>
</dbReference>
<dbReference type="Gene3D" id="3.30.160.60">
    <property type="entry name" value="Classic Zinc Finger"/>
    <property type="match status" value="2"/>
</dbReference>
<evidence type="ECO:0000256" key="7">
    <source>
        <dbReference type="ARBA" id="ARBA00023163"/>
    </source>
</evidence>
<evidence type="ECO:0000256" key="9">
    <source>
        <dbReference type="PROSITE-ProRule" id="PRU00042"/>
    </source>
</evidence>
<evidence type="ECO:0000259" key="10">
    <source>
        <dbReference type="PROSITE" id="PS50157"/>
    </source>
</evidence>
<dbReference type="PANTHER" id="PTHR26374">
    <property type="entry name" value="ZINC FINGER PROTEIN ZAT5"/>
    <property type="match status" value="1"/>
</dbReference>
<feature type="domain" description="C2H2-type" evidence="10">
    <location>
        <begin position="90"/>
        <end position="117"/>
    </location>
</feature>
<dbReference type="InterPro" id="IPR013087">
    <property type="entry name" value="Znf_C2H2_type"/>
</dbReference>
<evidence type="ECO:0000256" key="8">
    <source>
        <dbReference type="ARBA" id="ARBA00023242"/>
    </source>
</evidence>
<dbReference type="PANTHER" id="PTHR26374:SF171">
    <property type="entry name" value="OS11G0702400 PROTEIN"/>
    <property type="match status" value="1"/>
</dbReference>
<evidence type="ECO:0000256" key="2">
    <source>
        <dbReference type="ARBA" id="ARBA00022723"/>
    </source>
</evidence>
<dbReference type="KEGG" id="pda:103705999"/>
<dbReference type="Pfam" id="PF13912">
    <property type="entry name" value="zf-C2H2_6"/>
    <property type="match status" value="2"/>
</dbReference>
<proteinExistence type="predicted"/>
<dbReference type="PROSITE" id="PS50157">
    <property type="entry name" value="ZINC_FINGER_C2H2_2"/>
    <property type="match status" value="2"/>
</dbReference>
<dbReference type="AlphaFoldDB" id="A0A8B7BYR3"/>
<keyword evidence="4 9" id="KW-0863">Zinc-finger</keyword>
<dbReference type="OrthoDB" id="767246at2759"/>
<dbReference type="GO" id="GO:0008270">
    <property type="term" value="F:zinc ion binding"/>
    <property type="evidence" value="ECO:0007669"/>
    <property type="project" value="UniProtKB-KW"/>
</dbReference>
<keyword evidence="2" id="KW-0479">Metal-binding</keyword>
<dbReference type="Proteomes" id="UP000228380">
    <property type="component" value="Chromosome 3"/>
</dbReference>
<keyword evidence="11" id="KW-1185">Reference proteome</keyword>
<sequence>MKRLRTEEEGETDTMKTANLLLSLSCGGNKPEKIRRRTKTEDGVFECKTCSRRFSSFQALGGHRTSHKQPRLQGLGFAPTKGSTLKTNVHQCSICGQRFSMGQALGGHMRRHKPPSEAFPEKKAGVEKSMPDLNVLPLEDDCSREGSHGVLLELFV</sequence>
<accession>A0A8B7BYR3</accession>
<evidence type="ECO:0000256" key="1">
    <source>
        <dbReference type="ARBA" id="ARBA00004123"/>
    </source>
</evidence>
<dbReference type="RefSeq" id="XP_008788150.2">
    <property type="nucleotide sequence ID" value="XM_008789928.3"/>
</dbReference>
<reference evidence="12" key="2">
    <citation type="submission" date="2025-08" db="UniProtKB">
        <authorList>
            <consortium name="RefSeq"/>
        </authorList>
    </citation>
    <scope>IDENTIFICATION</scope>
    <source>
        <tissue evidence="12">Young leaves</tissue>
    </source>
</reference>
<name>A0A8B7BYR3_PHODC</name>
<dbReference type="PROSITE" id="PS00028">
    <property type="entry name" value="ZINC_FINGER_C2H2_1"/>
    <property type="match status" value="2"/>
</dbReference>
<evidence type="ECO:0000256" key="4">
    <source>
        <dbReference type="ARBA" id="ARBA00022771"/>
    </source>
</evidence>
<dbReference type="GeneID" id="103705999"/>
<organism evidence="11 12">
    <name type="scientific">Phoenix dactylifera</name>
    <name type="common">Date palm</name>
    <dbReference type="NCBI Taxonomy" id="42345"/>
    <lineage>
        <taxon>Eukaryota</taxon>
        <taxon>Viridiplantae</taxon>
        <taxon>Streptophyta</taxon>
        <taxon>Embryophyta</taxon>
        <taxon>Tracheophyta</taxon>
        <taxon>Spermatophyta</taxon>
        <taxon>Magnoliopsida</taxon>
        <taxon>Liliopsida</taxon>
        <taxon>Arecaceae</taxon>
        <taxon>Coryphoideae</taxon>
        <taxon>Phoeniceae</taxon>
        <taxon>Phoenix</taxon>
    </lineage>
</organism>
<protein>
    <submittedName>
        <fullName evidence="12">Zinc finger protein ZAT11-like</fullName>
    </submittedName>
</protein>
<evidence type="ECO:0000256" key="3">
    <source>
        <dbReference type="ARBA" id="ARBA00022737"/>
    </source>
</evidence>